<name>A0ABM1SP23_LIMPO</name>
<accession>A0ABM1SP23</accession>
<gene>
    <name evidence="3 4 5" type="primary">LOC106462418</name>
</gene>
<dbReference type="GeneID" id="106462418"/>
<feature type="compositionally biased region" description="Basic and acidic residues" evidence="1">
    <location>
        <begin position="173"/>
        <end position="203"/>
    </location>
</feature>
<evidence type="ECO:0000313" key="2">
    <source>
        <dbReference type="Proteomes" id="UP000694941"/>
    </source>
</evidence>
<dbReference type="RefSeq" id="XP_022245379.1">
    <property type="nucleotide sequence ID" value="XM_022389671.1"/>
</dbReference>
<feature type="compositionally biased region" description="Basic and acidic residues" evidence="1">
    <location>
        <begin position="136"/>
        <end position="148"/>
    </location>
</feature>
<dbReference type="RefSeq" id="XP_022245378.1">
    <property type="nucleotide sequence ID" value="XM_022389670.1"/>
</dbReference>
<dbReference type="RefSeq" id="XP_022245380.1">
    <property type="nucleotide sequence ID" value="XM_022389672.1"/>
</dbReference>
<evidence type="ECO:0000313" key="5">
    <source>
        <dbReference type="RefSeq" id="XP_022245380.1"/>
    </source>
</evidence>
<sequence length="293" mass="31656">MRIYTTPFMILITRDSNILSWTYSCEWRMMRKKLETGTASHSFGQKGMAAPWKYKTFIETWSHMGCANTKTGAAAAPQEVSGGTETTSVKSPEHTNTGVTDGTSSDPENSHSNGQTNGDIDTENSTGATGQNTGDAVKKKDVNSKEAEPASEANTDAYTAKRHEETAPVISNEEAKTQSDTQKTEESAENKINEDKMINEDATSKTIIAESTEENATKAIEEDPNSSPNDGPDSGEKPQDPEAENAELDNTITNLDAEKDKRTEDMGENGCGEEPITTTKVESGGAKKENVEV</sequence>
<evidence type="ECO:0000313" key="3">
    <source>
        <dbReference type="RefSeq" id="XP_022245378.1"/>
    </source>
</evidence>
<feature type="compositionally biased region" description="Polar residues" evidence="1">
    <location>
        <begin position="81"/>
        <end position="134"/>
    </location>
</feature>
<dbReference type="Proteomes" id="UP000694941">
    <property type="component" value="Unplaced"/>
</dbReference>
<evidence type="ECO:0000256" key="1">
    <source>
        <dbReference type="SAM" id="MobiDB-lite"/>
    </source>
</evidence>
<protein>
    <submittedName>
        <fullName evidence="3 4">Uncharacterized protein LOC106462418 isoform X1</fullName>
    </submittedName>
</protein>
<evidence type="ECO:0000313" key="4">
    <source>
        <dbReference type="RefSeq" id="XP_022245379.1"/>
    </source>
</evidence>
<keyword evidence="2" id="KW-1185">Reference proteome</keyword>
<feature type="region of interest" description="Disordered" evidence="1">
    <location>
        <begin position="72"/>
        <end position="293"/>
    </location>
</feature>
<organism evidence="2 4">
    <name type="scientific">Limulus polyphemus</name>
    <name type="common">Atlantic horseshoe crab</name>
    <dbReference type="NCBI Taxonomy" id="6850"/>
    <lineage>
        <taxon>Eukaryota</taxon>
        <taxon>Metazoa</taxon>
        <taxon>Ecdysozoa</taxon>
        <taxon>Arthropoda</taxon>
        <taxon>Chelicerata</taxon>
        <taxon>Merostomata</taxon>
        <taxon>Xiphosura</taxon>
        <taxon>Limulidae</taxon>
        <taxon>Limulus</taxon>
    </lineage>
</organism>
<reference evidence="3 4" key="1">
    <citation type="submission" date="2025-05" db="UniProtKB">
        <authorList>
            <consortium name="RefSeq"/>
        </authorList>
    </citation>
    <scope>IDENTIFICATION</scope>
    <source>
        <tissue evidence="3 4">Muscle</tissue>
    </source>
</reference>
<feature type="compositionally biased region" description="Basic and acidic residues" evidence="1">
    <location>
        <begin position="256"/>
        <end position="265"/>
    </location>
</feature>
<proteinExistence type="predicted"/>